<accession>A0A934P8R3</accession>
<dbReference type="GO" id="GO:0005886">
    <property type="term" value="C:plasma membrane"/>
    <property type="evidence" value="ECO:0007669"/>
    <property type="project" value="UniProtKB-SubCell"/>
</dbReference>
<keyword evidence="10" id="KW-1185">Reference proteome</keyword>
<keyword evidence="5 7" id="KW-1133">Transmembrane helix</keyword>
<dbReference type="PANTHER" id="PTHR47371:SF3">
    <property type="entry name" value="PHOSPHOGLYCEROL TRANSFERASE I"/>
    <property type="match status" value="1"/>
</dbReference>
<keyword evidence="3" id="KW-1003">Cell membrane</keyword>
<dbReference type="RefSeq" id="WP_199566979.1">
    <property type="nucleotide sequence ID" value="NZ_JAENBP010000001.1"/>
</dbReference>
<dbReference type="InterPro" id="IPR017850">
    <property type="entry name" value="Alkaline_phosphatase_core_sf"/>
</dbReference>
<evidence type="ECO:0000256" key="1">
    <source>
        <dbReference type="ARBA" id="ARBA00004651"/>
    </source>
</evidence>
<feature type="transmembrane region" description="Helical" evidence="7">
    <location>
        <begin position="64"/>
        <end position="86"/>
    </location>
</feature>
<dbReference type="InterPro" id="IPR050448">
    <property type="entry name" value="OpgB/LTA_synthase_biosynth"/>
</dbReference>
<evidence type="ECO:0000256" key="3">
    <source>
        <dbReference type="ARBA" id="ARBA00022475"/>
    </source>
</evidence>
<feature type="transmembrane region" description="Helical" evidence="7">
    <location>
        <begin position="7"/>
        <end position="25"/>
    </location>
</feature>
<organism evidence="9 10">
    <name type="scientific">Streptococcus zalophi</name>
    <dbReference type="NCBI Taxonomy" id="640031"/>
    <lineage>
        <taxon>Bacteria</taxon>
        <taxon>Bacillati</taxon>
        <taxon>Bacillota</taxon>
        <taxon>Bacilli</taxon>
        <taxon>Lactobacillales</taxon>
        <taxon>Streptococcaceae</taxon>
        <taxon>Streptococcus</taxon>
    </lineage>
</organism>
<evidence type="ECO:0000313" key="10">
    <source>
        <dbReference type="Proteomes" id="UP000644875"/>
    </source>
</evidence>
<evidence type="ECO:0000256" key="6">
    <source>
        <dbReference type="ARBA" id="ARBA00023136"/>
    </source>
</evidence>
<evidence type="ECO:0000256" key="5">
    <source>
        <dbReference type="ARBA" id="ARBA00022989"/>
    </source>
</evidence>
<evidence type="ECO:0000259" key="8">
    <source>
        <dbReference type="Pfam" id="PF00884"/>
    </source>
</evidence>
<feature type="transmembrane region" description="Helical" evidence="7">
    <location>
        <begin position="31"/>
        <end position="52"/>
    </location>
</feature>
<dbReference type="Pfam" id="PF00884">
    <property type="entry name" value="Sulfatase"/>
    <property type="match status" value="1"/>
</dbReference>
<dbReference type="Proteomes" id="UP000644875">
    <property type="component" value="Unassembled WGS sequence"/>
</dbReference>
<comment type="pathway">
    <text evidence="2">Cell wall biogenesis; lipoteichoic acid biosynthesis.</text>
</comment>
<evidence type="ECO:0000256" key="7">
    <source>
        <dbReference type="SAM" id="Phobius"/>
    </source>
</evidence>
<reference evidence="9 10" key="1">
    <citation type="journal article" date="2021" name="Int. J. Syst. Evol. Microbiol.">
        <title>Streptococcus vicugnae sp. nov., isolated from faeces of alpacas (Vicugna pacos) and cattle (Bos taurus), Streptococcus zalophi sp. nov., and Streptococcus pacificus sp. nov., isolated from respiratory tract of California sea lions (Zalophus californianus).</title>
        <authorList>
            <person name="Volokhov D.V."/>
            <person name="Zagorodnyaya T.A."/>
            <person name="Shen Z."/>
            <person name="Blom J."/>
            <person name="Furtak V.A."/>
            <person name="Eisenberg T."/>
            <person name="Fan P."/>
            <person name="Jeong K.C."/>
            <person name="Gao Y."/>
            <person name="Zhang S."/>
            <person name="Amselle M."/>
        </authorList>
    </citation>
    <scope>NUCLEOTIDE SEQUENCE [LARGE SCALE GENOMIC DNA]</scope>
    <source>
        <strain evidence="10">CSL7508-lung</strain>
    </source>
</reference>
<feature type="domain" description="Sulfatase N-terminal" evidence="8">
    <location>
        <begin position="203"/>
        <end position="460"/>
    </location>
</feature>
<feature type="transmembrane region" description="Helical" evidence="7">
    <location>
        <begin position="98"/>
        <end position="119"/>
    </location>
</feature>
<comment type="caution">
    <text evidence="9">The sequence shown here is derived from an EMBL/GenBank/DDBJ whole genome shotgun (WGS) entry which is preliminary data.</text>
</comment>
<evidence type="ECO:0000313" key="9">
    <source>
        <dbReference type="EMBL" id="MBJ8349047.1"/>
    </source>
</evidence>
<dbReference type="GO" id="GO:0016787">
    <property type="term" value="F:hydrolase activity"/>
    <property type="evidence" value="ECO:0007669"/>
    <property type="project" value="UniProtKB-KW"/>
</dbReference>
<evidence type="ECO:0000256" key="4">
    <source>
        <dbReference type="ARBA" id="ARBA00022692"/>
    </source>
</evidence>
<sequence>MKKSKLFYSTIIKYLFSIVITLYTYRVTSDLIPIFAGLLELSMIFFVSNLLFKVNKYIANIINTILMLLYNIEQVILIFGGSYLTYTMLTNVDSLEALSGHAILYASGFLILLFFSFLPISEQLKKIEYQILSFLVIIIIEISVVGLKIFENTPFTNYYSLVQIHQERMDLLNRIGNNEVTENFYKSEVVNATSKPENLPDNPNIVVIFTEGLSERILHDDRGIMANTVQIEDESLSFENYYNHTFATYLGIKGQLYSGYQATNYEDNYLIGMQDVLNDKNYNTIFINTEPNNGDFTKYLNSMNFDEVISPDSIKTTVSDKKAYQYLFETMEEKGEENVPFFISMYTFGTHLSLDSDDEVFGNGENPNLNKFYNLDIQFKSFIDMFNQSELSKNTIIVFTTDHATYVDADYVSTFGNDRAVGHLDRVPFFIYYKGVMPQKIDVNGRNSLSLVPTILDYIDISEENYFLGDTLFNNKSTSKLDTIFSSEDSIFTTKDSKIDFLKPEVRDEMLDIIEQYYTFKLIK</sequence>
<dbReference type="EMBL" id="JAENBP010000001">
    <property type="protein sequence ID" value="MBJ8349047.1"/>
    <property type="molecule type" value="Genomic_DNA"/>
</dbReference>
<proteinExistence type="predicted"/>
<gene>
    <name evidence="9" type="ORF">JHK64_00195</name>
</gene>
<dbReference type="AlphaFoldDB" id="A0A934P8R3"/>
<keyword evidence="9" id="KW-0378">Hydrolase</keyword>
<dbReference type="PANTHER" id="PTHR47371">
    <property type="entry name" value="LIPOTEICHOIC ACID SYNTHASE"/>
    <property type="match status" value="1"/>
</dbReference>
<protein>
    <submittedName>
        <fullName evidence="9">Sulfatase-like hydrolase/transferase</fullName>
    </submittedName>
</protein>
<evidence type="ECO:0000256" key="2">
    <source>
        <dbReference type="ARBA" id="ARBA00004936"/>
    </source>
</evidence>
<feature type="transmembrane region" description="Helical" evidence="7">
    <location>
        <begin position="131"/>
        <end position="150"/>
    </location>
</feature>
<keyword evidence="4 7" id="KW-0812">Transmembrane</keyword>
<dbReference type="SUPFAM" id="SSF53649">
    <property type="entry name" value="Alkaline phosphatase-like"/>
    <property type="match status" value="1"/>
</dbReference>
<dbReference type="InterPro" id="IPR000917">
    <property type="entry name" value="Sulfatase_N"/>
</dbReference>
<keyword evidence="6 7" id="KW-0472">Membrane</keyword>
<dbReference type="Gene3D" id="3.40.720.10">
    <property type="entry name" value="Alkaline Phosphatase, subunit A"/>
    <property type="match status" value="1"/>
</dbReference>
<comment type="subcellular location">
    <subcellularLocation>
        <location evidence="1">Cell membrane</location>
        <topology evidence="1">Multi-pass membrane protein</topology>
    </subcellularLocation>
</comment>
<name>A0A934P8R3_9STRE</name>